<dbReference type="RefSeq" id="WP_092653879.1">
    <property type="nucleotide sequence ID" value="NZ_FOHA01000023.1"/>
</dbReference>
<feature type="transmembrane region" description="Helical" evidence="1">
    <location>
        <begin position="12"/>
        <end position="29"/>
    </location>
</feature>
<keyword evidence="1" id="KW-0812">Transmembrane</keyword>
<evidence type="ECO:0008006" key="4">
    <source>
        <dbReference type="Google" id="ProtNLM"/>
    </source>
</evidence>
<organism evidence="2 3">
    <name type="scientific">Isobaculum melis</name>
    <dbReference type="NCBI Taxonomy" id="142588"/>
    <lineage>
        <taxon>Bacteria</taxon>
        <taxon>Bacillati</taxon>
        <taxon>Bacillota</taxon>
        <taxon>Bacilli</taxon>
        <taxon>Lactobacillales</taxon>
        <taxon>Carnobacteriaceae</taxon>
        <taxon>Isobaculum</taxon>
    </lineage>
</organism>
<dbReference type="EMBL" id="FOHA01000023">
    <property type="protein sequence ID" value="SES05514.1"/>
    <property type="molecule type" value="Genomic_DNA"/>
</dbReference>
<dbReference type="Proteomes" id="UP000198948">
    <property type="component" value="Unassembled WGS sequence"/>
</dbReference>
<keyword evidence="1" id="KW-0472">Membrane</keyword>
<gene>
    <name evidence="2" type="ORF">SAMN04488559_12321</name>
</gene>
<feature type="transmembrane region" description="Helical" evidence="1">
    <location>
        <begin position="134"/>
        <end position="159"/>
    </location>
</feature>
<protein>
    <recommendedName>
        <fullName evidence="4">DUF340 domain-containing protein</fullName>
    </recommendedName>
</protein>
<evidence type="ECO:0000313" key="2">
    <source>
        <dbReference type="EMBL" id="SES05514.1"/>
    </source>
</evidence>
<feature type="transmembrane region" description="Helical" evidence="1">
    <location>
        <begin position="41"/>
        <end position="61"/>
    </location>
</feature>
<proteinExistence type="predicted"/>
<keyword evidence="1" id="KW-1133">Transmembrane helix</keyword>
<dbReference type="STRING" id="142588.SAMN04488559_12321"/>
<reference evidence="2 3" key="1">
    <citation type="submission" date="2016-10" db="EMBL/GenBank/DDBJ databases">
        <authorList>
            <person name="de Groot N.N."/>
        </authorList>
    </citation>
    <scope>NUCLEOTIDE SEQUENCE [LARGE SCALE GENOMIC DNA]</scope>
    <source>
        <strain evidence="2 3">DSM 13760</strain>
    </source>
</reference>
<dbReference type="AlphaFoldDB" id="A0A1H9U8P1"/>
<accession>A0A1H9U8P1</accession>
<feature type="transmembrane region" description="Helical" evidence="1">
    <location>
        <begin position="73"/>
        <end position="96"/>
    </location>
</feature>
<feature type="transmembrane region" description="Helical" evidence="1">
    <location>
        <begin position="102"/>
        <end position="122"/>
    </location>
</feature>
<name>A0A1H9U8P1_9LACT</name>
<evidence type="ECO:0000313" key="3">
    <source>
        <dbReference type="Proteomes" id="UP000198948"/>
    </source>
</evidence>
<keyword evidence="3" id="KW-1185">Reference proteome</keyword>
<evidence type="ECO:0000256" key="1">
    <source>
        <dbReference type="SAM" id="Phobius"/>
    </source>
</evidence>
<dbReference type="OrthoDB" id="6443879at2"/>
<sequence>MTKLVQHKYIKFGLVLALSISLILFTQFIKLVKNPESTPINWMTIAGLLVLWGFAFLGLLISDLMKKTNLKVLADFPVLGWVSIVSLVFCLTSNFFVEAIGAVDFLAITTPVLAFAGISVADHLVDLSKTSWRVAIVAVFVFMGTYTGSALIAQLGLILSGK</sequence>